<dbReference type="EMBL" id="HG708512">
    <property type="protein sequence ID" value="CDI87874.1"/>
    <property type="molecule type" value="Genomic_DNA"/>
</dbReference>
<name>U6HB98_9EIME</name>
<sequence>MRNGSGIGNSWRTIGVERRAASRSAARGGNWREGETCGTTTRKRDARSVEGRDTWEGIARSAMERRDTVGKRVPDSGVVITTQVVTDHEDNSPADGGANLHESGPRAAQRERLIVSGTGM</sequence>
<evidence type="ECO:0000256" key="1">
    <source>
        <dbReference type="SAM" id="MobiDB-lite"/>
    </source>
</evidence>
<feature type="compositionally biased region" description="Basic and acidic residues" evidence="1">
    <location>
        <begin position="42"/>
        <end position="51"/>
    </location>
</feature>
<organism evidence="2 3">
    <name type="scientific">Eimeria praecox</name>
    <dbReference type="NCBI Taxonomy" id="51316"/>
    <lineage>
        <taxon>Eukaryota</taxon>
        <taxon>Sar</taxon>
        <taxon>Alveolata</taxon>
        <taxon>Apicomplexa</taxon>
        <taxon>Conoidasida</taxon>
        <taxon>Coccidia</taxon>
        <taxon>Eucoccidiorida</taxon>
        <taxon>Eimeriorina</taxon>
        <taxon>Eimeriidae</taxon>
        <taxon>Eimeria</taxon>
    </lineage>
</organism>
<feature type="region of interest" description="Disordered" evidence="1">
    <location>
        <begin position="86"/>
        <end position="120"/>
    </location>
</feature>
<reference evidence="2" key="2">
    <citation type="submission" date="2013-10" db="EMBL/GenBank/DDBJ databases">
        <authorList>
            <person name="Aslett M."/>
        </authorList>
    </citation>
    <scope>NUCLEOTIDE SEQUENCE [LARGE SCALE GENOMIC DNA]</scope>
    <source>
        <strain evidence="2">Houghton</strain>
    </source>
</reference>
<accession>U6HB98</accession>
<dbReference type="AlphaFoldDB" id="U6HB98"/>
<keyword evidence="3" id="KW-1185">Reference proteome</keyword>
<gene>
    <name evidence="2" type="ORF">EPH_0066180</name>
</gene>
<evidence type="ECO:0000313" key="2">
    <source>
        <dbReference type="EMBL" id="CDI87874.1"/>
    </source>
</evidence>
<dbReference type="Proteomes" id="UP000018201">
    <property type="component" value="Unassembled WGS sequence"/>
</dbReference>
<feature type="region of interest" description="Disordered" evidence="1">
    <location>
        <begin position="1"/>
        <end position="51"/>
    </location>
</feature>
<protein>
    <submittedName>
        <fullName evidence="2">Uncharacterized protein</fullName>
    </submittedName>
</protein>
<dbReference type="VEuPathDB" id="ToxoDB:EPH_0066180"/>
<proteinExistence type="predicted"/>
<reference evidence="2" key="1">
    <citation type="submission" date="2013-10" db="EMBL/GenBank/DDBJ databases">
        <title>Genomic analysis of the causative agents of coccidiosis in chickens.</title>
        <authorList>
            <person name="Reid A.J."/>
            <person name="Blake D."/>
            <person name="Billington K."/>
            <person name="Browne H."/>
            <person name="Dunn M."/>
            <person name="Hung S."/>
            <person name="Kawahara F."/>
            <person name="Miranda-Saavedra D."/>
            <person name="Mourier T."/>
            <person name="Nagra H."/>
            <person name="Otto T.D."/>
            <person name="Rawlings N."/>
            <person name="Sanchez A."/>
            <person name="Sanders M."/>
            <person name="Subramaniam C."/>
            <person name="Tay Y."/>
            <person name="Dear P."/>
            <person name="Doerig C."/>
            <person name="Gruber A."/>
            <person name="Parkinson J."/>
            <person name="Shirley M."/>
            <person name="Wan K.L."/>
            <person name="Berriman M."/>
            <person name="Tomley F."/>
            <person name="Pain A."/>
        </authorList>
    </citation>
    <scope>NUCLEOTIDE SEQUENCE [LARGE SCALE GENOMIC DNA]</scope>
    <source>
        <strain evidence="2">Houghton</strain>
    </source>
</reference>
<evidence type="ECO:0000313" key="3">
    <source>
        <dbReference type="Proteomes" id="UP000018201"/>
    </source>
</evidence>